<gene>
    <name evidence="1" type="ORF">AO498_13995</name>
</gene>
<dbReference type="AlphaFoldDB" id="A0A142ER02"/>
<evidence type="ECO:0008006" key="3">
    <source>
        <dbReference type="Google" id="ProtNLM"/>
    </source>
</evidence>
<accession>A0A142ER02</accession>
<dbReference type="PATRIC" id="fig|1727163.4.peg.2937"/>
<name>A0A142ER02_9BACT</name>
<dbReference type="STRING" id="1727163.AO498_13995"/>
<reference evidence="1 2" key="2">
    <citation type="journal article" date="2016" name="Genome Announc.">
        <title>Complete Genome Sequence of Algoriphagus sp. Strain M8-2, Isolated from a Brackish Lake.</title>
        <authorList>
            <person name="Muraguchi Y."/>
            <person name="Kushimoto K."/>
            <person name="Ohtsubo Y."/>
            <person name="Suzuki T."/>
            <person name="Dohra H."/>
            <person name="Kimbara K."/>
            <person name="Shintani M."/>
        </authorList>
    </citation>
    <scope>NUCLEOTIDE SEQUENCE [LARGE SCALE GENOMIC DNA]</scope>
    <source>
        <strain evidence="1 2">M8-2</strain>
    </source>
</reference>
<sequence length="334" mass="38933">MRIEIPAWTTHHNQFLYSFLIYSIEKKIDLKFSLNTSIHVNGAVLNWKGKKIYFDYCDDVVLIDNPENYDFYFKRSLLKESQEIYPNLFPLNFHVNFAKWPLKLISKMSYRILTKKESWVEVVRAIDVFGKITNESHLSVDLGQFSRTNPEIGRVIFMTRLWDPSRNDDPDEKERRMIQNDFRINACRVLKKSFPDSFVGIFPDEFGVQSAPDILLDINHTLKRNYLSALAQSDIAIADDGLKDTPGWKIGEYLMAGKAVITTPIKVLIEDFEENVNFLSTGRRDDYAILPDLVNSLRKDQAYKLMQKQNKQWYKSHLEPVAYVSSILSKVDQI</sequence>
<proteinExistence type="predicted"/>
<dbReference type="Proteomes" id="UP000073816">
    <property type="component" value="Chromosome"/>
</dbReference>
<protein>
    <recommendedName>
        <fullName evidence="3">Glycosyltransferase</fullName>
    </recommendedName>
</protein>
<organism evidence="1 2">
    <name type="scientific">Algoriphagus sanaruensis</name>
    <dbReference type="NCBI Taxonomy" id="1727163"/>
    <lineage>
        <taxon>Bacteria</taxon>
        <taxon>Pseudomonadati</taxon>
        <taxon>Bacteroidota</taxon>
        <taxon>Cytophagia</taxon>
        <taxon>Cytophagales</taxon>
        <taxon>Cyclobacteriaceae</taxon>
        <taxon>Algoriphagus</taxon>
    </lineage>
</organism>
<reference evidence="2" key="1">
    <citation type="submission" date="2015-09" db="EMBL/GenBank/DDBJ databases">
        <title>Complete sequence of Algoriphagus sp. M8-2.</title>
        <authorList>
            <person name="Shintani M."/>
        </authorList>
    </citation>
    <scope>NUCLEOTIDE SEQUENCE [LARGE SCALE GENOMIC DNA]</scope>
    <source>
        <strain evidence="2">M8-2</strain>
    </source>
</reference>
<keyword evidence="2" id="KW-1185">Reference proteome</keyword>
<evidence type="ECO:0000313" key="2">
    <source>
        <dbReference type="Proteomes" id="UP000073816"/>
    </source>
</evidence>
<dbReference type="KEGG" id="alm:AO498_13995"/>
<evidence type="ECO:0000313" key="1">
    <source>
        <dbReference type="EMBL" id="AMQ57557.1"/>
    </source>
</evidence>
<dbReference type="RefSeq" id="WP_067548957.1">
    <property type="nucleotide sequence ID" value="NZ_CP012836.1"/>
</dbReference>
<dbReference type="EMBL" id="CP012836">
    <property type="protein sequence ID" value="AMQ57557.1"/>
    <property type="molecule type" value="Genomic_DNA"/>
</dbReference>
<dbReference type="OrthoDB" id="6336595at2"/>